<dbReference type="Proteomes" id="UP000011593">
    <property type="component" value="Unassembled WGS sequence"/>
</dbReference>
<proteinExistence type="predicted"/>
<dbReference type="InterPro" id="IPR004107">
    <property type="entry name" value="Integrase_SAM-like_N"/>
</dbReference>
<name>L0JKS7_NATP1</name>
<evidence type="ECO:0000313" key="9">
    <source>
        <dbReference type="EMBL" id="ELY76974.1"/>
    </source>
</evidence>
<evidence type="ECO:0000256" key="5">
    <source>
        <dbReference type="SAM" id="MobiDB-lite"/>
    </source>
</evidence>
<protein>
    <submittedName>
        <fullName evidence="9">Integrase family protein</fullName>
    </submittedName>
    <submittedName>
        <fullName evidence="8">Site-specific recombinase XerD</fullName>
    </submittedName>
</protein>
<dbReference type="InterPro" id="IPR050090">
    <property type="entry name" value="Tyrosine_recombinase_XerCD"/>
</dbReference>
<dbReference type="PANTHER" id="PTHR30349">
    <property type="entry name" value="PHAGE INTEGRASE-RELATED"/>
    <property type="match status" value="1"/>
</dbReference>
<dbReference type="PROSITE" id="PS51900">
    <property type="entry name" value="CB"/>
    <property type="match status" value="1"/>
</dbReference>
<dbReference type="PATRIC" id="fig|797303.5.peg.1537"/>
<sequence length="357" mass="40913">MAMATEPTAEAPEDVTDPIAYFLDDQRYHGKSERTLEAYDRVLRRFESFLLERFDTDATGAAGRRECMAWIHSLRGEFESSTIATYASYLNRFYEYMTRVGVFDDNPMALVMEELSESIETNPTRRDISIAEMRSFVDGIAHPLERAVVVTLLKTGMRVGELCNLDLRDLHLETPPVDLEWTPRVGLEQRPASLFVSSEPARGTTVNGEERTASNKRKRETVVPVDEELRRVLCEWLAIRPDAVSPARLLFLDTRDSWGQRLTPSDVRYIVEKHARERGWYRTGGGTEENVTPHYFRHFFTTHLRDRTGDRGIVQYLRGDVAGDVIDTYTHNWGDRVRETYLDSIYSVTGRESSAGV</sequence>
<keyword evidence="3" id="KW-0233">DNA recombination</keyword>
<feature type="region of interest" description="Disordered" evidence="5">
    <location>
        <begin position="199"/>
        <end position="219"/>
    </location>
</feature>
<evidence type="ECO:0000259" key="6">
    <source>
        <dbReference type="PROSITE" id="PS51898"/>
    </source>
</evidence>
<accession>L0JKS7</accession>
<dbReference type="eggNOG" id="arCOG01241">
    <property type="taxonomic scope" value="Archaea"/>
</dbReference>
<evidence type="ECO:0000256" key="1">
    <source>
        <dbReference type="ARBA" id="ARBA00022908"/>
    </source>
</evidence>
<dbReference type="Pfam" id="PF00589">
    <property type="entry name" value="Phage_integrase"/>
    <property type="match status" value="1"/>
</dbReference>
<dbReference type="EMBL" id="CP003372">
    <property type="protein sequence ID" value="AGB32140.1"/>
    <property type="molecule type" value="Genomic_DNA"/>
</dbReference>
<keyword evidence="1" id="KW-0229">DNA integration</keyword>
<dbReference type="Gene3D" id="1.10.150.130">
    <property type="match status" value="1"/>
</dbReference>
<reference evidence="9 11" key="3">
    <citation type="journal article" date="2014" name="PLoS Genet.">
        <title>Phylogenetically driven sequencing of extremely halophilic archaea reveals strategies for static and dynamic osmo-response.</title>
        <authorList>
            <person name="Becker E.A."/>
            <person name="Seitzer P.M."/>
            <person name="Tritt A."/>
            <person name="Larsen D."/>
            <person name="Krusor M."/>
            <person name="Yao A.I."/>
            <person name="Wu D."/>
            <person name="Madern D."/>
            <person name="Eisen J.A."/>
            <person name="Darling A.E."/>
            <person name="Facciotti M.T."/>
        </authorList>
    </citation>
    <scope>NUCLEOTIDE SEQUENCE [LARGE SCALE GENOMIC DNA]</scope>
    <source>
        <strain evidence="9 11">DSM 15624</strain>
    </source>
</reference>
<evidence type="ECO:0000259" key="7">
    <source>
        <dbReference type="PROSITE" id="PS51900"/>
    </source>
</evidence>
<evidence type="ECO:0000256" key="3">
    <source>
        <dbReference type="ARBA" id="ARBA00023172"/>
    </source>
</evidence>
<dbReference type="InterPro" id="IPR011010">
    <property type="entry name" value="DNA_brk_join_enz"/>
</dbReference>
<reference evidence="8" key="2">
    <citation type="submission" date="2012-02" db="EMBL/GenBank/DDBJ databases">
        <title>Complete sequence of chromosome of Natrinema pellirubrum DSM 15624.</title>
        <authorList>
            <consortium name="US DOE Joint Genome Institute"/>
            <person name="Lucas S."/>
            <person name="Han J."/>
            <person name="Lapidus A."/>
            <person name="Cheng J.-F."/>
            <person name="Goodwin L."/>
            <person name="Pitluck S."/>
            <person name="Peters L."/>
            <person name="Teshima H."/>
            <person name="Detter J.C."/>
            <person name="Han C."/>
            <person name="Tapia R."/>
            <person name="Land M."/>
            <person name="Hauser L."/>
            <person name="Kyrpides N."/>
            <person name="Ivanova N."/>
            <person name="Pagani I."/>
            <person name="Sproer C."/>
            <person name="Anderson I."/>
            <person name="Woyke T."/>
        </authorList>
    </citation>
    <scope>NUCLEOTIDE SEQUENCE</scope>
    <source>
        <strain evidence="8">DSM 15624</strain>
    </source>
</reference>
<dbReference type="InterPro" id="IPR002104">
    <property type="entry name" value="Integrase_catalytic"/>
</dbReference>
<dbReference type="GO" id="GO:0003677">
    <property type="term" value="F:DNA binding"/>
    <property type="evidence" value="ECO:0007669"/>
    <property type="project" value="UniProtKB-UniRule"/>
</dbReference>
<dbReference type="STRING" id="797303.Natpe_2322"/>
<dbReference type="PANTHER" id="PTHR30349:SF92">
    <property type="entry name" value="SITE-SPECIFIC RECOMBINASE"/>
    <property type="match status" value="1"/>
</dbReference>
<dbReference type="PROSITE" id="PS51898">
    <property type="entry name" value="TYR_RECOMBINASE"/>
    <property type="match status" value="1"/>
</dbReference>
<dbReference type="EMBL" id="AOIE01000043">
    <property type="protein sequence ID" value="ELY76974.1"/>
    <property type="molecule type" value="Genomic_DNA"/>
</dbReference>
<dbReference type="AlphaFoldDB" id="L0JKS7"/>
<dbReference type="GO" id="GO:0015074">
    <property type="term" value="P:DNA integration"/>
    <property type="evidence" value="ECO:0007669"/>
    <property type="project" value="UniProtKB-KW"/>
</dbReference>
<organism evidence="8 10">
    <name type="scientific">Natrinema pellirubrum (strain DSM 15624 / CIP 106293 / JCM 10476 / NCIMB 786 / 157)</name>
    <dbReference type="NCBI Taxonomy" id="797303"/>
    <lineage>
        <taxon>Archaea</taxon>
        <taxon>Methanobacteriati</taxon>
        <taxon>Methanobacteriota</taxon>
        <taxon>Stenosarchaea group</taxon>
        <taxon>Halobacteria</taxon>
        <taxon>Halobacteriales</taxon>
        <taxon>Natrialbaceae</taxon>
        <taxon>Natrinema</taxon>
    </lineage>
</organism>
<evidence type="ECO:0000256" key="2">
    <source>
        <dbReference type="ARBA" id="ARBA00023125"/>
    </source>
</evidence>
<dbReference type="Proteomes" id="UP000010843">
    <property type="component" value="Chromosome"/>
</dbReference>
<dbReference type="InterPro" id="IPR010998">
    <property type="entry name" value="Integrase_recombinase_N"/>
</dbReference>
<keyword evidence="11" id="KW-1185">Reference proteome</keyword>
<dbReference type="Gene3D" id="1.10.443.10">
    <property type="entry name" value="Intergrase catalytic core"/>
    <property type="match status" value="1"/>
</dbReference>
<keyword evidence="2 4" id="KW-0238">DNA-binding</keyword>
<evidence type="ECO:0000256" key="4">
    <source>
        <dbReference type="PROSITE-ProRule" id="PRU01248"/>
    </source>
</evidence>
<evidence type="ECO:0000313" key="11">
    <source>
        <dbReference type="Proteomes" id="UP000011593"/>
    </source>
</evidence>
<dbReference type="InterPro" id="IPR013762">
    <property type="entry name" value="Integrase-like_cat_sf"/>
</dbReference>
<dbReference type="KEGG" id="npe:Natpe_2322"/>
<feature type="domain" description="Core-binding (CB)" evidence="7">
    <location>
        <begin position="13"/>
        <end position="98"/>
    </location>
</feature>
<dbReference type="InterPro" id="IPR044068">
    <property type="entry name" value="CB"/>
</dbReference>
<dbReference type="GO" id="GO:0006310">
    <property type="term" value="P:DNA recombination"/>
    <property type="evidence" value="ECO:0007669"/>
    <property type="project" value="UniProtKB-KW"/>
</dbReference>
<evidence type="ECO:0000313" key="10">
    <source>
        <dbReference type="Proteomes" id="UP000010843"/>
    </source>
</evidence>
<feature type="domain" description="Tyr recombinase" evidence="6">
    <location>
        <begin position="123"/>
        <end position="342"/>
    </location>
</feature>
<gene>
    <name evidence="8" type="ordered locus">Natpe_2322</name>
    <name evidence="9" type="ORF">C488_07592</name>
</gene>
<dbReference type="HOGENOM" id="CLU_027562_15_0_2"/>
<evidence type="ECO:0000313" key="8">
    <source>
        <dbReference type="EMBL" id="AGB32140.1"/>
    </source>
</evidence>
<reference evidence="10" key="1">
    <citation type="submission" date="2012-02" db="EMBL/GenBank/DDBJ databases">
        <title>Complete sequence of chromosome of Natrinema pellirubrum DSM 15624.</title>
        <authorList>
            <person name="Lucas S."/>
            <person name="Han J."/>
            <person name="Lapidus A."/>
            <person name="Cheng J.-F."/>
            <person name="Goodwin L."/>
            <person name="Pitluck S."/>
            <person name="Peters L."/>
            <person name="Teshima H."/>
            <person name="Detter J.C."/>
            <person name="Han C."/>
            <person name="Tapia R."/>
            <person name="Land M."/>
            <person name="Hauser L."/>
            <person name="Kyrpides N."/>
            <person name="Ivanova N."/>
            <person name="Pagani I."/>
            <person name="Sproer C."/>
            <person name="Anderson I."/>
            <person name="Woyke T."/>
        </authorList>
    </citation>
    <scope>NUCLEOTIDE SEQUENCE [LARGE SCALE GENOMIC DNA]</scope>
    <source>
        <strain evidence="10">DSM 15624 / JCM 10476 / NCIMB 786</strain>
    </source>
</reference>
<dbReference type="Pfam" id="PF02899">
    <property type="entry name" value="Phage_int_SAM_1"/>
    <property type="match status" value="1"/>
</dbReference>
<dbReference type="SUPFAM" id="SSF56349">
    <property type="entry name" value="DNA breaking-rejoining enzymes"/>
    <property type="match status" value="1"/>
</dbReference>